<feature type="region of interest" description="Disordered" evidence="5">
    <location>
        <begin position="1"/>
        <end position="56"/>
    </location>
</feature>
<keyword evidence="1" id="KW-0805">Transcription regulation</keyword>
<evidence type="ECO:0000313" key="8">
    <source>
        <dbReference type="Proteomes" id="UP001213681"/>
    </source>
</evidence>
<keyword evidence="8" id="KW-1185">Reference proteome</keyword>
<dbReference type="Proteomes" id="UP001213681">
    <property type="component" value="Unassembled WGS sequence"/>
</dbReference>
<name>A0AAD6G001_9EURO</name>
<keyword evidence="3" id="KW-0804">Transcription</keyword>
<dbReference type="PANTHER" id="PTHR47784">
    <property type="entry name" value="STEROL UPTAKE CONTROL PROTEIN 2"/>
    <property type="match status" value="1"/>
</dbReference>
<comment type="caution">
    <text evidence="7">The sequence shown here is derived from an EMBL/GenBank/DDBJ whole genome shotgun (WGS) entry which is preliminary data.</text>
</comment>
<dbReference type="Gene3D" id="4.10.240.10">
    <property type="entry name" value="Zn(2)-C6 fungal-type DNA-binding domain"/>
    <property type="match status" value="1"/>
</dbReference>
<proteinExistence type="predicted"/>
<protein>
    <submittedName>
        <fullName evidence="7">C6 transcription factor</fullName>
    </submittedName>
</protein>
<dbReference type="EMBL" id="JAPVEA010000008">
    <property type="protein sequence ID" value="KAJ5439137.1"/>
    <property type="molecule type" value="Genomic_DNA"/>
</dbReference>
<feature type="compositionally biased region" description="Basic residues" evidence="5">
    <location>
        <begin position="46"/>
        <end position="55"/>
    </location>
</feature>
<dbReference type="SUPFAM" id="SSF57701">
    <property type="entry name" value="Zn2/Cys6 DNA-binding domain"/>
    <property type="match status" value="1"/>
</dbReference>
<evidence type="ECO:0000256" key="2">
    <source>
        <dbReference type="ARBA" id="ARBA00023125"/>
    </source>
</evidence>
<evidence type="ECO:0000256" key="5">
    <source>
        <dbReference type="SAM" id="MobiDB-lite"/>
    </source>
</evidence>
<feature type="domain" description="Zn(2)-C6 fungal-type" evidence="6">
    <location>
        <begin position="57"/>
        <end position="87"/>
    </location>
</feature>
<dbReference type="GO" id="GO:0001228">
    <property type="term" value="F:DNA-binding transcription activator activity, RNA polymerase II-specific"/>
    <property type="evidence" value="ECO:0007669"/>
    <property type="project" value="TreeGrafter"/>
</dbReference>
<dbReference type="Pfam" id="PF00172">
    <property type="entry name" value="Zn_clus"/>
    <property type="match status" value="1"/>
</dbReference>
<dbReference type="PROSITE" id="PS50048">
    <property type="entry name" value="ZN2_CY6_FUNGAL_2"/>
    <property type="match status" value="1"/>
</dbReference>
<keyword evidence="2" id="KW-0238">DNA-binding</keyword>
<keyword evidence="4" id="KW-0539">Nucleus</keyword>
<dbReference type="PANTHER" id="PTHR47784:SF9">
    <property type="entry name" value="ZN(II)2CYS6 TRANSCRIPTION FACTOR (EUROFUNG)"/>
    <property type="match status" value="1"/>
</dbReference>
<dbReference type="InterPro" id="IPR001138">
    <property type="entry name" value="Zn2Cys6_DnaBD"/>
</dbReference>
<evidence type="ECO:0000313" key="7">
    <source>
        <dbReference type="EMBL" id="KAJ5439137.1"/>
    </source>
</evidence>
<evidence type="ECO:0000256" key="4">
    <source>
        <dbReference type="ARBA" id="ARBA00023242"/>
    </source>
</evidence>
<dbReference type="RefSeq" id="XP_056762366.1">
    <property type="nucleotide sequence ID" value="XM_056913517.1"/>
</dbReference>
<organism evidence="7 8">
    <name type="scientific">Penicillium daleae</name>
    <dbReference type="NCBI Taxonomy" id="63821"/>
    <lineage>
        <taxon>Eukaryota</taxon>
        <taxon>Fungi</taxon>
        <taxon>Dikarya</taxon>
        <taxon>Ascomycota</taxon>
        <taxon>Pezizomycotina</taxon>
        <taxon>Eurotiomycetes</taxon>
        <taxon>Eurotiomycetidae</taxon>
        <taxon>Eurotiales</taxon>
        <taxon>Aspergillaceae</taxon>
        <taxon>Penicillium</taxon>
    </lineage>
</organism>
<evidence type="ECO:0000256" key="1">
    <source>
        <dbReference type="ARBA" id="ARBA00023015"/>
    </source>
</evidence>
<dbReference type="InterPro" id="IPR036864">
    <property type="entry name" value="Zn2-C6_fun-type_DNA-bd_sf"/>
</dbReference>
<dbReference type="AlphaFoldDB" id="A0AAD6G001"/>
<sequence>MRHSKSRQDPPAPMQGQRIVFRIPNYKSKTALPHGSTEEPAERAYHSRRSHRKSRGGCANCKQRRVKCDETKPHCQRCQKQNLDCDYTPQPVRSKPREDMVARVFTTCPDLMSRESLSSSMSLAIVAEKLIEVLQISSAASGLGLNSRPGSQSTGRLLEALQHFHLTTVASYSSQKRPSSMDSMRIKMTQLAFETPFLMHAIIGIATTHLCSVVPDNSQYRITEAHHWCQAIHHYSNEVSTGITKENMDKLYSTCILLTTNSTPRASFVFSKDPTTLNWLFLQSGLRYLLERTMPWMSESIWWATFMDSRTPDIDFEDKRPGRVGLDPDFADLCGIDETSTVDNNPYLWPLRMLTWLLVLEMAPKSSQTYNMWMGRLEPEYYDRLLAKDPPALVILAWWLALICHVDEWWMENRARSECTAICMLLEDSLDPLVLKLLEFPAQSCGYLLRHVQERTALELPDDVLLGL</sequence>
<evidence type="ECO:0000259" key="6">
    <source>
        <dbReference type="PROSITE" id="PS50048"/>
    </source>
</evidence>
<reference evidence="7" key="1">
    <citation type="submission" date="2022-12" db="EMBL/GenBank/DDBJ databases">
        <authorList>
            <person name="Petersen C."/>
        </authorList>
    </citation>
    <scope>NUCLEOTIDE SEQUENCE</scope>
    <source>
        <strain evidence="7">IBT 16125</strain>
    </source>
</reference>
<dbReference type="InterPro" id="IPR053157">
    <property type="entry name" value="Sterol_Uptake_Regulator"/>
</dbReference>
<reference evidence="7" key="2">
    <citation type="journal article" date="2023" name="IMA Fungus">
        <title>Comparative genomic study of the Penicillium genus elucidates a diverse pangenome and 15 lateral gene transfer events.</title>
        <authorList>
            <person name="Petersen C."/>
            <person name="Sorensen T."/>
            <person name="Nielsen M.R."/>
            <person name="Sondergaard T.E."/>
            <person name="Sorensen J.L."/>
            <person name="Fitzpatrick D.A."/>
            <person name="Frisvad J.C."/>
            <person name="Nielsen K.L."/>
        </authorList>
    </citation>
    <scope>NUCLEOTIDE SEQUENCE</scope>
    <source>
        <strain evidence="7">IBT 16125</strain>
    </source>
</reference>
<dbReference type="GO" id="GO:0008270">
    <property type="term" value="F:zinc ion binding"/>
    <property type="evidence" value="ECO:0007669"/>
    <property type="project" value="InterPro"/>
</dbReference>
<dbReference type="PROSITE" id="PS00463">
    <property type="entry name" value="ZN2_CY6_FUNGAL_1"/>
    <property type="match status" value="1"/>
</dbReference>
<dbReference type="GeneID" id="81603760"/>
<evidence type="ECO:0000256" key="3">
    <source>
        <dbReference type="ARBA" id="ARBA00023163"/>
    </source>
</evidence>
<dbReference type="GO" id="GO:0003677">
    <property type="term" value="F:DNA binding"/>
    <property type="evidence" value="ECO:0007669"/>
    <property type="project" value="UniProtKB-KW"/>
</dbReference>
<gene>
    <name evidence="7" type="ORF">N7458_010135</name>
</gene>
<dbReference type="CDD" id="cd00067">
    <property type="entry name" value="GAL4"/>
    <property type="match status" value="1"/>
</dbReference>
<accession>A0AAD6G001</accession>
<feature type="compositionally biased region" description="Basic and acidic residues" evidence="5">
    <location>
        <begin position="36"/>
        <end position="45"/>
    </location>
</feature>
<dbReference type="SMART" id="SM00066">
    <property type="entry name" value="GAL4"/>
    <property type="match status" value="1"/>
</dbReference>